<evidence type="ECO:0000313" key="3">
    <source>
        <dbReference type="Proteomes" id="UP000636800"/>
    </source>
</evidence>
<dbReference type="Proteomes" id="UP000636800">
    <property type="component" value="Chromosome 5"/>
</dbReference>
<gene>
    <name evidence="2" type="ORF">HPP92_011201</name>
    <name evidence="1" type="ORF">HPP92_011485</name>
</gene>
<keyword evidence="3" id="KW-1185">Reference proteome</keyword>
<organism evidence="2 4">
    <name type="scientific">Vanilla planifolia</name>
    <name type="common">Vanilla</name>
    <dbReference type="NCBI Taxonomy" id="51239"/>
    <lineage>
        <taxon>Eukaryota</taxon>
        <taxon>Viridiplantae</taxon>
        <taxon>Streptophyta</taxon>
        <taxon>Embryophyta</taxon>
        <taxon>Tracheophyta</taxon>
        <taxon>Spermatophyta</taxon>
        <taxon>Magnoliopsida</taxon>
        <taxon>Liliopsida</taxon>
        <taxon>Asparagales</taxon>
        <taxon>Orchidaceae</taxon>
        <taxon>Vanilloideae</taxon>
        <taxon>Vanilleae</taxon>
        <taxon>Vanilla</taxon>
    </lineage>
</organism>
<dbReference type="Proteomes" id="UP000639772">
    <property type="component" value="Unassembled WGS sequence"/>
</dbReference>
<evidence type="ECO:0000313" key="2">
    <source>
        <dbReference type="EMBL" id="KAG0483117.1"/>
    </source>
</evidence>
<comment type="caution">
    <text evidence="2">The sequence shown here is derived from an EMBL/GenBank/DDBJ whole genome shotgun (WGS) entry which is preliminary data.</text>
</comment>
<dbReference type="EMBL" id="JADCNM010000005">
    <property type="protein sequence ID" value="KAG0483117.1"/>
    <property type="molecule type" value="Genomic_DNA"/>
</dbReference>
<sequence>MASIIQALLKKVQYKMKLLAELEVIMEKELFCEAAEGAFYGGVVPGSRAAVSRRNPTVERKGIPRHCFTPSLHKLSLCSSLPLVLCFRAFAVLYDDLVIFQIGFEHLVQTVRV</sequence>
<dbReference type="AlphaFoldDB" id="A0A835RBY4"/>
<name>A0A835RBY4_VANPL</name>
<proteinExistence type="predicted"/>
<accession>A0A835RBY4</accession>
<dbReference type="EMBL" id="JADCNL010000005">
    <property type="protein sequence ID" value="KAG0480627.1"/>
    <property type="molecule type" value="Genomic_DNA"/>
</dbReference>
<reference evidence="3 4" key="1">
    <citation type="journal article" date="2020" name="Nat. Food">
        <title>A phased Vanilla planifolia genome enables genetic improvement of flavour and production.</title>
        <authorList>
            <person name="Hasing T."/>
            <person name="Tang H."/>
            <person name="Brym M."/>
            <person name="Khazi F."/>
            <person name="Huang T."/>
            <person name="Chambers A.H."/>
        </authorList>
    </citation>
    <scope>NUCLEOTIDE SEQUENCE [LARGE SCALE GENOMIC DNA]</scope>
    <source>
        <tissue evidence="2">Leaf</tissue>
    </source>
</reference>
<evidence type="ECO:0000313" key="4">
    <source>
        <dbReference type="Proteomes" id="UP000639772"/>
    </source>
</evidence>
<protein>
    <submittedName>
        <fullName evidence="2">Uncharacterized protein</fullName>
    </submittedName>
</protein>
<evidence type="ECO:0000313" key="1">
    <source>
        <dbReference type="EMBL" id="KAG0480627.1"/>
    </source>
</evidence>